<gene>
    <name evidence="1" type="ORF">MACH26_08290</name>
</gene>
<dbReference type="KEGG" id="pmaw:MACH26_08290"/>
<sequence length="54" mass="6312">MTQIEIPARAVKLWFWMLEDSGEPKLEAQSERALLSLFKDLDAAREFLKQHPVQ</sequence>
<dbReference type="AlphaFoldDB" id="A0AA48HT20"/>
<accession>A0AA48HT20</accession>
<name>A0AA48HT20_9ALTE</name>
<keyword evidence="2" id="KW-1185">Reference proteome</keyword>
<evidence type="ECO:0000313" key="1">
    <source>
        <dbReference type="EMBL" id="BDX05308.1"/>
    </source>
</evidence>
<dbReference type="EMBL" id="AP027272">
    <property type="protein sequence ID" value="BDX05308.1"/>
    <property type="molecule type" value="Genomic_DNA"/>
</dbReference>
<evidence type="ECO:0000313" key="2">
    <source>
        <dbReference type="Proteomes" id="UP001333710"/>
    </source>
</evidence>
<protein>
    <submittedName>
        <fullName evidence="1">Uncharacterized protein</fullName>
    </submittedName>
</protein>
<dbReference type="Proteomes" id="UP001333710">
    <property type="component" value="Chromosome"/>
</dbReference>
<dbReference type="RefSeq" id="WP_338291275.1">
    <property type="nucleotide sequence ID" value="NZ_AP027272.1"/>
</dbReference>
<organism evidence="1 2">
    <name type="scientific">Planctobacterium marinum</name>
    <dbReference type="NCBI Taxonomy" id="1631968"/>
    <lineage>
        <taxon>Bacteria</taxon>
        <taxon>Pseudomonadati</taxon>
        <taxon>Pseudomonadota</taxon>
        <taxon>Gammaproteobacteria</taxon>
        <taxon>Alteromonadales</taxon>
        <taxon>Alteromonadaceae</taxon>
        <taxon>Planctobacterium</taxon>
    </lineage>
</organism>
<reference evidence="1" key="1">
    <citation type="submission" date="2023-01" db="EMBL/GenBank/DDBJ databases">
        <title>Complete genome sequence of Planctobacterium marinum strain Dej080120_11.</title>
        <authorList>
            <person name="Ueki S."/>
            <person name="Maruyama F."/>
        </authorList>
    </citation>
    <scope>NUCLEOTIDE SEQUENCE</scope>
    <source>
        <strain evidence="1">Dej080120_11</strain>
    </source>
</reference>
<proteinExistence type="predicted"/>